<reference evidence="18" key="2">
    <citation type="journal article" date="2021" name="PeerJ">
        <title>Extensive microbial diversity within the chicken gut microbiome revealed by metagenomics and culture.</title>
        <authorList>
            <person name="Gilroy R."/>
            <person name="Ravi A."/>
            <person name="Getino M."/>
            <person name="Pursley I."/>
            <person name="Horton D.L."/>
            <person name="Alikhan N.F."/>
            <person name="Baker D."/>
            <person name="Gharbi K."/>
            <person name="Hall N."/>
            <person name="Watson M."/>
            <person name="Adriaenssens E.M."/>
            <person name="Foster-Nyarko E."/>
            <person name="Jarju S."/>
            <person name="Secka A."/>
            <person name="Antonio M."/>
            <person name="Oren A."/>
            <person name="Chaudhuri R.R."/>
            <person name="La Ragione R."/>
            <person name="Hildebrand F."/>
            <person name="Pallen M.J."/>
        </authorList>
    </citation>
    <scope>NUCLEOTIDE SEQUENCE</scope>
    <source>
        <strain evidence="18">15467</strain>
    </source>
</reference>
<dbReference type="PROSITE" id="PS00211">
    <property type="entry name" value="ABC_TRANSPORTER_1"/>
    <property type="match status" value="2"/>
</dbReference>
<dbReference type="PANTHER" id="PTHR43152:SF3">
    <property type="entry name" value="UVRABC SYSTEM PROTEIN A"/>
    <property type="match status" value="1"/>
</dbReference>
<keyword evidence="4" id="KW-0677">Repeat</keyword>
<evidence type="ECO:0000256" key="15">
    <source>
        <dbReference type="ARBA" id="ARBA00039316"/>
    </source>
</evidence>
<dbReference type="InterPro" id="IPR004602">
    <property type="entry name" value="UvrA"/>
</dbReference>
<evidence type="ECO:0000256" key="13">
    <source>
        <dbReference type="ARBA" id="ARBA00023204"/>
    </source>
</evidence>
<dbReference type="AlphaFoldDB" id="A0A9D9DKG9"/>
<evidence type="ECO:0000256" key="3">
    <source>
        <dbReference type="ARBA" id="ARBA00022723"/>
    </source>
</evidence>
<evidence type="ECO:0000256" key="8">
    <source>
        <dbReference type="ARBA" id="ARBA00022771"/>
    </source>
</evidence>
<comment type="subcellular location">
    <subcellularLocation>
        <location evidence="1">Cytoplasm</location>
    </subcellularLocation>
</comment>
<dbReference type="InterPro" id="IPR017871">
    <property type="entry name" value="ABC_transporter-like_CS"/>
</dbReference>
<evidence type="ECO:0000256" key="4">
    <source>
        <dbReference type="ARBA" id="ARBA00022737"/>
    </source>
</evidence>
<dbReference type="Pfam" id="PF17755">
    <property type="entry name" value="UvrA_DNA-bind"/>
    <property type="match status" value="1"/>
</dbReference>
<dbReference type="NCBIfam" id="TIGR00630">
    <property type="entry name" value="uvra"/>
    <property type="match status" value="1"/>
</dbReference>
<dbReference type="GO" id="GO:0009380">
    <property type="term" value="C:excinuclease repair complex"/>
    <property type="evidence" value="ECO:0007669"/>
    <property type="project" value="InterPro"/>
</dbReference>
<dbReference type="GO" id="GO:0003677">
    <property type="term" value="F:DNA binding"/>
    <property type="evidence" value="ECO:0007669"/>
    <property type="project" value="UniProtKB-KW"/>
</dbReference>
<accession>A0A9D9DKG9</accession>
<organism evidence="18 19">
    <name type="scientific">Candidatus Egerieousia excrementavium</name>
    <dbReference type="NCBI Taxonomy" id="2840778"/>
    <lineage>
        <taxon>Bacteria</taxon>
        <taxon>Pseudomonadati</taxon>
        <taxon>Bacteroidota</taxon>
        <taxon>Bacteroidia</taxon>
        <taxon>Bacteroidales</taxon>
        <taxon>Candidatus Egerieousia</taxon>
    </lineage>
</organism>
<evidence type="ECO:0000313" key="19">
    <source>
        <dbReference type="Proteomes" id="UP000823635"/>
    </source>
</evidence>
<dbReference type="GO" id="GO:0005524">
    <property type="term" value="F:ATP binding"/>
    <property type="evidence" value="ECO:0007669"/>
    <property type="project" value="UniProtKB-KW"/>
</dbReference>
<gene>
    <name evidence="18" type="primary">uvrA</name>
    <name evidence="18" type="ORF">IAC68_00425</name>
</gene>
<comment type="similarity">
    <text evidence="14">Belongs to the ABC transporter superfamily. UvrA family.</text>
</comment>
<dbReference type="Gene3D" id="1.20.1580.10">
    <property type="entry name" value="ABC transporter ATPase like domain"/>
    <property type="match status" value="2"/>
</dbReference>
<dbReference type="PANTHER" id="PTHR43152">
    <property type="entry name" value="UVRABC SYSTEM PROTEIN A"/>
    <property type="match status" value="1"/>
</dbReference>
<dbReference type="InterPro" id="IPR027417">
    <property type="entry name" value="P-loop_NTPase"/>
</dbReference>
<keyword evidence="6" id="KW-0227">DNA damage</keyword>
<keyword evidence="12" id="KW-0238">DNA-binding</keyword>
<evidence type="ECO:0000313" key="18">
    <source>
        <dbReference type="EMBL" id="MBO8428385.1"/>
    </source>
</evidence>
<dbReference type="GO" id="GO:0004518">
    <property type="term" value="F:nuclease activity"/>
    <property type="evidence" value="ECO:0007669"/>
    <property type="project" value="UniProtKB-KW"/>
</dbReference>
<feature type="domain" description="ABC transporter" evidence="17">
    <location>
        <begin position="353"/>
        <end position="584"/>
    </location>
</feature>
<dbReference type="GO" id="GO:0016887">
    <property type="term" value="F:ATP hydrolysis activity"/>
    <property type="evidence" value="ECO:0007669"/>
    <property type="project" value="InterPro"/>
</dbReference>
<dbReference type="Gene3D" id="3.30.1490.20">
    <property type="entry name" value="ATP-grasp fold, A domain"/>
    <property type="match status" value="1"/>
</dbReference>
<protein>
    <recommendedName>
        <fullName evidence="15">UvrABC system protein A</fullName>
    </recommendedName>
    <alternativeName>
        <fullName evidence="16">Excinuclease ABC subunit A</fullName>
    </alternativeName>
</protein>
<dbReference type="InterPro" id="IPR003439">
    <property type="entry name" value="ABC_transporter-like_ATP-bd"/>
</dbReference>
<dbReference type="GO" id="GO:0005737">
    <property type="term" value="C:cytoplasm"/>
    <property type="evidence" value="ECO:0007669"/>
    <property type="project" value="UniProtKB-SubCell"/>
</dbReference>
<evidence type="ECO:0000256" key="1">
    <source>
        <dbReference type="ARBA" id="ARBA00004496"/>
    </source>
</evidence>
<name>A0A9D9DKG9_9BACT</name>
<dbReference type="GO" id="GO:0008270">
    <property type="term" value="F:zinc ion binding"/>
    <property type="evidence" value="ECO:0007669"/>
    <property type="project" value="UniProtKB-KW"/>
</dbReference>
<evidence type="ECO:0000256" key="6">
    <source>
        <dbReference type="ARBA" id="ARBA00022763"/>
    </source>
</evidence>
<keyword evidence="9" id="KW-0862">Zinc</keyword>
<evidence type="ECO:0000256" key="14">
    <source>
        <dbReference type="ARBA" id="ARBA00038000"/>
    </source>
</evidence>
<dbReference type="PROSITE" id="PS50893">
    <property type="entry name" value="ABC_TRANSPORTER_2"/>
    <property type="match status" value="1"/>
</dbReference>
<evidence type="ECO:0000256" key="5">
    <source>
        <dbReference type="ARBA" id="ARBA00022741"/>
    </source>
</evidence>
<keyword evidence="7" id="KW-0228">DNA excision</keyword>
<dbReference type="EMBL" id="JADINB010000009">
    <property type="protein sequence ID" value="MBO8428385.1"/>
    <property type="molecule type" value="Genomic_DNA"/>
</dbReference>
<keyword evidence="8" id="KW-0863">Zinc-finger</keyword>
<keyword evidence="3" id="KW-0479">Metal-binding</keyword>
<evidence type="ECO:0000256" key="12">
    <source>
        <dbReference type="ARBA" id="ARBA00023125"/>
    </source>
</evidence>
<sequence>MSAKEEYIIIEGAKVNNLKNVSLKIPRGKLTVISGLSGSGKSSLAFETLFAEGQRRFAESLSSFARQFLGRMSKPSVEKIEGIPPAIAISQKVNSANPRSTVGTTTEIYDYLRVLYAKIGHTYSPVSGREVKCENINDVLRHIFTLVGKVYIVCPVKWGLDDKVEQLLNLSESGFSRLFNMDSKVMLRISDLLKEMGKYKDDSLYLLIGRFSMEGNEEKPSEETVASMQDSLQTAFDQGGGHLAIVCETPDGNFHTREFSNIFESDGIVFEKPTELMFSYNNPLGACPVCKGLGMTTGIDETLVVPNSSLSVYEGAIAPWRGEIMGQFQKKLILNAPKFGFPIHKPYAQLTAEQKELLWKGNRYFTGINSFFEMVDSMKYKIQYKYLLSRYSGKTVCHACHGSRLKKECEYVKVGGKSISKLMSMSIDRLYDFFSTLKLDKYEEQVAGRAIKEITGRLGYIKAVGLGYLTLSRYSNTLSGGESQRISLVSSLGNSLIGSLYILDEPSIGLHRRDTGRLIEVVKNLRDLGNTVIIVEHDAEIIKSADYLVDIGPLAGVNGGEIVYAGTVRHGLELAAKARAAGKQTTGSLTLDYLGGLKSMPRKKTPRTWKNSIKLSGCMEHNLKNITAEFPIGVLTVVTGVSGSGKSTLVGDTLYPALLRHFNKSGGHPGAFKELSGSLNMISSVVYIDQNPIGKSVRSNPVTYLKIYDDIRKIYSEQPYARINGYGHSHFSFNIDGGRCPQCLGEGTITVPMQFMADVTVVCEECGGKRFKPDILEVKYHGMNINDILEMSVGQAIDFFSAQSETGAKRVANKLKILEDVGLGYVKLGQSISSLSGGESQRIKLASFLSKENSQPALFIFDEPTTGLHFHDIEKLLKAFDALIGRGHTIIVVEHNPDMINNADYIIELGPDGGENGGEIIYAGIPANLKQN</sequence>
<dbReference type="Gene3D" id="1.10.8.280">
    <property type="entry name" value="ABC transporter ATPase domain-like"/>
    <property type="match status" value="1"/>
</dbReference>
<dbReference type="InterPro" id="IPR041552">
    <property type="entry name" value="UvrA_DNA-bd"/>
</dbReference>
<evidence type="ECO:0000256" key="10">
    <source>
        <dbReference type="ARBA" id="ARBA00022840"/>
    </source>
</evidence>
<keyword evidence="5" id="KW-0547">Nucleotide-binding</keyword>
<comment type="caution">
    <text evidence="18">The sequence shown here is derived from an EMBL/GenBank/DDBJ whole genome shotgun (WGS) entry which is preliminary data.</text>
</comment>
<proteinExistence type="inferred from homology"/>
<keyword evidence="2" id="KW-0963">Cytoplasm</keyword>
<evidence type="ECO:0000256" key="11">
    <source>
        <dbReference type="ARBA" id="ARBA00022881"/>
    </source>
</evidence>
<dbReference type="Gene3D" id="3.40.50.300">
    <property type="entry name" value="P-loop containing nucleotide triphosphate hydrolases"/>
    <property type="match status" value="2"/>
</dbReference>
<evidence type="ECO:0000259" key="17">
    <source>
        <dbReference type="PROSITE" id="PS50893"/>
    </source>
</evidence>
<dbReference type="InterPro" id="IPR013815">
    <property type="entry name" value="ATP_grasp_subdomain_1"/>
</dbReference>
<dbReference type="SUPFAM" id="SSF52540">
    <property type="entry name" value="P-loop containing nucleoside triphosphate hydrolases"/>
    <property type="match status" value="2"/>
</dbReference>
<keyword evidence="11" id="KW-0267">Excision nuclease</keyword>
<evidence type="ECO:0000256" key="7">
    <source>
        <dbReference type="ARBA" id="ARBA00022769"/>
    </source>
</evidence>
<dbReference type="Proteomes" id="UP000823635">
    <property type="component" value="Unassembled WGS sequence"/>
</dbReference>
<evidence type="ECO:0000256" key="16">
    <source>
        <dbReference type="ARBA" id="ARBA00042156"/>
    </source>
</evidence>
<dbReference type="GO" id="GO:0006289">
    <property type="term" value="P:nucleotide-excision repair"/>
    <property type="evidence" value="ECO:0007669"/>
    <property type="project" value="InterPro"/>
</dbReference>
<reference evidence="18" key="1">
    <citation type="submission" date="2020-10" db="EMBL/GenBank/DDBJ databases">
        <authorList>
            <person name="Gilroy R."/>
        </authorList>
    </citation>
    <scope>NUCLEOTIDE SEQUENCE</scope>
    <source>
        <strain evidence="18">15467</strain>
    </source>
</reference>
<evidence type="ECO:0000256" key="9">
    <source>
        <dbReference type="ARBA" id="ARBA00022833"/>
    </source>
</evidence>
<evidence type="ECO:0000256" key="2">
    <source>
        <dbReference type="ARBA" id="ARBA00022490"/>
    </source>
</evidence>
<keyword evidence="10" id="KW-0067">ATP-binding</keyword>
<keyword evidence="13" id="KW-0234">DNA repair</keyword>